<dbReference type="Pfam" id="PF00651">
    <property type="entry name" value="BTB"/>
    <property type="match status" value="1"/>
</dbReference>
<reference evidence="3" key="2">
    <citation type="submission" date="2021-12" db="EMBL/GenBank/DDBJ databases">
        <title>Resequencing data analysis of finger millet.</title>
        <authorList>
            <person name="Hatakeyama M."/>
            <person name="Aluri S."/>
            <person name="Balachadran M.T."/>
            <person name="Sivarajan S.R."/>
            <person name="Poveda L."/>
            <person name="Shimizu-Inatsugi R."/>
            <person name="Schlapbach R."/>
            <person name="Sreeman S.M."/>
            <person name="Shimizu K.K."/>
        </authorList>
    </citation>
    <scope>NUCLEOTIDE SEQUENCE</scope>
</reference>
<dbReference type="Proteomes" id="UP001054889">
    <property type="component" value="Unassembled WGS sequence"/>
</dbReference>
<dbReference type="PANTHER" id="PTHR26379:SF506">
    <property type="entry name" value="BTB DOMAIN-CONTAINING PROTEIN"/>
    <property type="match status" value="1"/>
</dbReference>
<dbReference type="GO" id="GO:0016567">
    <property type="term" value="P:protein ubiquitination"/>
    <property type="evidence" value="ECO:0007669"/>
    <property type="project" value="InterPro"/>
</dbReference>
<evidence type="ECO:0000256" key="1">
    <source>
        <dbReference type="ARBA" id="ARBA00004906"/>
    </source>
</evidence>
<evidence type="ECO:0000259" key="2">
    <source>
        <dbReference type="PROSITE" id="PS50097"/>
    </source>
</evidence>
<organism evidence="3 4">
    <name type="scientific">Eleusine coracana subsp. coracana</name>
    <dbReference type="NCBI Taxonomy" id="191504"/>
    <lineage>
        <taxon>Eukaryota</taxon>
        <taxon>Viridiplantae</taxon>
        <taxon>Streptophyta</taxon>
        <taxon>Embryophyta</taxon>
        <taxon>Tracheophyta</taxon>
        <taxon>Spermatophyta</taxon>
        <taxon>Magnoliopsida</taxon>
        <taxon>Liliopsida</taxon>
        <taxon>Poales</taxon>
        <taxon>Poaceae</taxon>
        <taxon>PACMAD clade</taxon>
        <taxon>Chloridoideae</taxon>
        <taxon>Cynodonteae</taxon>
        <taxon>Eleusininae</taxon>
        <taxon>Eleusine</taxon>
    </lineage>
</organism>
<dbReference type="AlphaFoldDB" id="A0AAV5EPT4"/>
<comment type="pathway">
    <text evidence="1">Protein modification; protein ubiquitination.</text>
</comment>
<dbReference type="Gene3D" id="3.30.710.10">
    <property type="entry name" value="Potassium Channel Kv1.1, Chain A"/>
    <property type="match status" value="1"/>
</dbReference>
<dbReference type="EMBL" id="BQKI01000077">
    <property type="protein sequence ID" value="GJN24462.1"/>
    <property type="molecule type" value="Genomic_DNA"/>
</dbReference>
<comment type="caution">
    <text evidence="3">The sequence shown here is derived from an EMBL/GenBank/DDBJ whole genome shotgun (WGS) entry which is preliminary data.</text>
</comment>
<feature type="domain" description="BTB" evidence="2">
    <location>
        <begin position="71"/>
        <end position="100"/>
    </location>
</feature>
<dbReference type="SUPFAM" id="SSF54695">
    <property type="entry name" value="POZ domain"/>
    <property type="match status" value="1"/>
</dbReference>
<keyword evidence="4" id="KW-1185">Reference proteome</keyword>
<dbReference type="InterPro" id="IPR045005">
    <property type="entry name" value="BPM1-6"/>
</dbReference>
<sequence length="115" mass="12546">MSVFAMYDRYTIRCDLAVSLPHQVKTEVATGAPPRSHNNPPGTSAVMVARPRKLSGLHADLGSLLETMEGADVKFEVCGRLFAAHKVVLAARSSVFKGGFLRPEEGEEHKLHPHL</sequence>
<reference evidence="3" key="1">
    <citation type="journal article" date="2018" name="DNA Res.">
        <title>Multiple hybrid de novo genome assembly of finger millet, an orphan allotetraploid crop.</title>
        <authorList>
            <person name="Hatakeyama M."/>
            <person name="Aluri S."/>
            <person name="Balachadran M.T."/>
            <person name="Sivarajan S.R."/>
            <person name="Patrignani A."/>
            <person name="Gruter S."/>
            <person name="Poveda L."/>
            <person name="Shimizu-Inatsugi R."/>
            <person name="Baeten J."/>
            <person name="Francoijs K.J."/>
            <person name="Nataraja K.N."/>
            <person name="Reddy Y.A.N."/>
            <person name="Phadnis S."/>
            <person name="Ravikumar R.L."/>
            <person name="Schlapbach R."/>
            <person name="Sreeman S.M."/>
            <person name="Shimizu K.K."/>
        </authorList>
    </citation>
    <scope>NUCLEOTIDE SEQUENCE</scope>
</reference>
<dbReference type="InterPro" id="IPR011333">
    <property type="entry name" value="SKP1/BTB/POZ_sf"/>
</dbReference>
<evidence type="ECO:0000313" key="3">
    <source>
        <dbReference type="EMBL" id="GJN24462.1"/>
    </source>
</evidence>
<accession>A0AAV5EPT4</accession>
<dbReference type="PROSITE" id="PS50097">
    <property type="entry name" value="BTB"/>
    <property type="match status" value="1"/>
</dbReference>
<dbReference type="PANTHER" id="PTHR26379">
    <property type="entry name" value="BTB/POZ AND MATH DOMAIN-CONTAINING PROTEIN 1"/>
    <property type="match status" value="1"/>
</dbReference>
<name>A0AAV5EPT4_ELECO</name>
<dbReference type="InterPro" id="IPR000210">
    <property type="entry name" value="BTB/POZ_dom"/>
</dbReference>
<protein>
    <recommendedName>
        <fullName evidence="2">BTB domain-containing protein</fullName>
    </recommendedName>
</protein>
<proteinExistence type="predicted"/>
<evidence type="ECO:0000313" key="4">
    <source>
        <dbReference type="Proteomes" id="UP001054889"/>
    </source>
</evidence>
<gene>
    <name evidence="3" type="primary">gb12202</name>
    <name evidence="3" type="ORF">PR202_gb12202</name>
</gene>